<dbReference type="CDD" id="cd07750">
    <property type="entry name" value="PolyPPase_VTC_like"/>
    <property type="match status" value="1"/>
</dbReference>
<dbReference type="GO" id="GO:0006799">
    <property type="term" value="P:polyphosphate biosynthetic process"/>
    <property type="evidence" value="ECO:0007669"/>
    <property type="project" value="UniProtKB-ARBA"/>
</dbReference>
<dbReference type="InterPro" id="IPR018966">
    <property type="entry name" value="VTC_domain"/>
</dbReference>
<organism evidence="2 3">
    <name type="scientific">Dyadobacter jejuensis</name>
    <dbReference type="NCBI Taxonomy" id="1082580"/>
    <lineage>
        <taxon>Bacteria</taxon>
        <taxon>Pseudomonadati</taxon>
        <taxon>Bacteroidota</taxon>
        <taxon>Cytophagia</taxon>
        <taxon>Cytophagales</taxon>
        <taxon>Spirosomataceae</taxon>
        <taxon>Dyadobacter</taxon>
    </lineage>
</organism>
<feature type="domain" description="VTC" evidence="1">
    <location>
        <begin position="33"/>
        <end position="234"/>
    </location>
</feature>
<proteinExistence type="predicted"/>
<sequence length="271" mass="31656">MLTSKVYSNIVEQLSGFYPISLAEMESVKLMDRAEIKFTMPVENLLDIFERVQNDYRVLTMKGLTIFDYETLYFDTPNMDLYHSHHSGRLNRCKLRYRNYVDTNTSFFEIKVKNNKGRTVKTRVTEPISQTEEIGPKGQSFLKSSTTLDPSDFKPCLWVYYSRLTLVSKHSAERITIDLDLKFKSGNRQKSYDHLAIIEVKQEKKKSVSPFLELMHQMRYKSGGLSKYCLGVVSIKDQVKTNRFKSKVNFLNKINTNIHVPIPSHRRPQFI</sequence>
<keyword evidence="3" id="KW-1185">Reference proteome</keyword>
<evidence type="ECO:0000259" key="1">
    <source>
        <dbReference type="Pfam" id="PF09359"/>
    </source>
</evidence>
<dbReference type="Proteomes" id="UP000245880">
    <property type="component" value="Unassembled WGS sequence"/>
</dbReference>
<comment type="caution">
    <text evidence="2">The sequence shown here is derived from an EMBL/GenBank/DDBJ whole genome shotgun (WGS) entry which is preliminary data.</text>
</comment>
<protein>
    <submittedName>
        <fullName evidence="2">VTC domain-containing protein</fullName>
    </submittedName>
</protein>
<dbReference type="OrthoDB" id="148766at2"/>
<dbReference type="Pfam" id="PF09359">
    <property type="entry name" value="VTC"/>
    <property type="match status" value="1"/>
</dbReference>
<dbReference type="InterPro" id="IPR042267">
    <property type="entry name" value="VTC_sf"/>
</dbReference>
<dbReference type="EMBL" id="QGDT01000005">
    <property type="protein sequence ID" value="PWJ57891.1"/>
    <property type="molecule type" value="Genomic_DNA"/>
</dbReference>
<name>A0A316AJV8_9BACT</name>
<gene>
    <name evidence="2" type="ORF">CLV98_10571</name>
</gene>
<dbReference type="AlphaFoldDB" id="A0A316AJV8"/>
<evidence type="ECO:0000313" key="3">
    <source>
        <dbReference type="Proteomes" id="UP000245880"/>
    </source>
</evidence>
<reference evidence="2 3" key="1">
    <citation type="submission" date="2018-03" db="EMBL/GenBank/DDBJ databases">
        <title>Genomic Encyclopedia of Archaeal and Bacterial Type Strains, Phase II (KMG-II): from individual species to whole genera.</title>
        <authorList>
            <person name="Goeker M."/>
        </authorList>
    </citation>
    <scope>NUCLEOTIDE SEQUENCE [LARGE SCALE GENOMIC DNA]</scope>
    <source>
        <strain evidence="2 3">DSM 100346</strain>
    </source>
</reference>
<dbReference type="Gene3D" id="3.20.100.30">
    <property type="entry name" value="VTC, catalytic tunnel domain"/>
    <property type="match status" value="1"/>
</dbReference>
<dbReference type="RefSeq" id="WP_109674516.1">
    <property type="nucleotide sequence ID" value="NZ_QGDT01000005.1"/>
</dbReference>
<accession>A0A316AJV8</accession>
<evidence type="ECO:0000313" key="2">
    <source>
        <dbReference type="EMBL" id="PWJ57891.1"/>
    </source>
</evidence>